<dbReference type="AlphaFoldDB" id="A0A173MHG6"/>
<dbReference type="PROSITE" id="PS00675">
    <property type="entry name" value="SIGMA54_INTERACT_1"/>
    <property type="match status" value="1"/>
</dbReference>
<reference evidence="11" key="1">
    <citation type="submission" date="2017-01" db="EMBL/GenBank/DDBJ databases">
        <authorList>
            <person name="Varghese N."/>
            <person name="Submissions S."/>
        </authorList>
    </citation>
    <scope>NUCLEOTIDE SEQUENCE [LARGE SCALE GENOMIC DNA]</scope>
    <source>
        <strain evidence="11">DSM 21054</strain>
    </source>
</reference>
<dbReference type="InterPro" id="IPR058031">
    <property type="entry name" value="AAA_lid_NorR"/>
</dbReference>
<dbReference type="SUPFAM" id="SSF46689">
    <property type="entry name" value="Homeodomain-like"/>
    <property type="match status" value="1"/>
</dbReference>
<dbReference type="GO" id="GO:0006355">
    <property type="term" value="P:regulation of DNA-templated transcription"/>
    <property type="evidence" value="ECO:0007669"/>
    <property type="project" value="InterPro"/>
</dbReference>
<dbReference type="Gene3D" id="1.10.10.60">
    <property type="entry name" value="Homeodomain-like"/>
    <property type="match status" value="1"/>
</dbReference>
<dbReference type="InterPro" id="IPR009057">
    <property type="entry name" value="Homeodomain-like_sf"/>
</dbReference>
<dbReference type="Gene3D" id="3.40.50.300">
    <property type="entry name" value="P-loop containing nucleotide triphosphate hydrolases"/>
    <property type="match status" value="1"/>
</dbReference>
<evidence type="ECO:0000313" key="10">
    <source>
        <dbReference type="EMBL" id="SIS97564.1"/>
    </source>
</evidence>
<dbReference type="EMBL" id="FTOR01000002">
    <property type="protein sequence ID" value="SIS97564.1"/>
    <property type="molecule type" value="Genomic_DNA"/>
</dbReference>
<dbReference type="FunFam" id="1.10.8.60:FF:000014">
    <property type="entry name" value="DNA-binding transcriptional regulator NtrC"/>
    <property type="match status" value="1"/>
</dbReference>
<dbReference type="KEGG" id="fln:FLA_2956"/>
<dbReference type="PROSITE" id="PS50110">
    <property type="entry name" value="RESPONSE_REGULATORY"/>
    <property type="match status" value="1"/>
</dbReference>
<accession>A0A173MHG6</accession>
<dbReference type="InterPro" id="IPR025943">
    <property type="entry name" value="Sigma_54_int_dom_ATP-bd_2"/>
</dbReference>
<name>A0A173MHG6_9BACT</name>
<dbReference type="Pfam" id="PF25601">
    <property type="entry name" value="AAA_lid_14"/>
    <property type="match status" value="1"/>
</dbReference>
<organism evidence="10 11">
    <name type="scientific">Filimonas lacunae</name>
    <dbReference type="NCBI Taxonomy" id="477680"/>
    <lineage>
        <taxon>Bacteria</taxon>
        <taxon>Pseudomonadati</taxon>
        <taxon>Bacteroidota</taxon>
        <taxon>Chitinophagia</taxon>
        <taxon>Chitinophagales</taxon>
        <taxon>Chitinophagaceae</taxon>
        <taxon>Filimonas</taxon>
    </lineage>
</organism>
<dbReference type="PROSITE" id="PS00676">
    <property type="entry name" value="SIGMA54_INTERACT_2"/>
    <property type="match status" value="1"/>
</dbReference>
<gene>
    <name evidence="10" type="ORF">SAMN05421788_102432</name>
</gene>
<dbReference type="InterPro" id="IPR025944">
    <property type="entry name" value="Sigma_54_int_dom_CS"/>
</dbReference>
<dbReference type="SMART" id="SM00448">
    <property type="entry name" value="REC"/>
    <property type="match status" value="1"/>
</dbReference>
<keyword evidence="1" id="KW-0547">Nucleotide-binding</keyword>
<keyword evidence="6" id="KW-0804">Transcription</keyword>
<dbReference type="GO" id="GO:0005524">
    <property type="term" value="F:ATP binding"/>
    <property type="evidence" value="ECO:0007669"/>
    <property type="project" value="UniProtKB-KW"/>
</dbReference>
<dbReference type="FunFam" id="3.40.50.300:FF:000006">
    <property type="entry name" value="DNA-binding transcriptional regulator NtrC"/>
    <property type="match status" value="1"/>
</dbReference>
<dbReference type="STRING" id="477680.SAMN05421788_102432"/>
<dbReference type="RefSeq" id="WP_076378178.1">
    <property type="nucleotide sequence ID" value="NZ_AP017422.1"/>
</dbReference>
<keyword evidence="5" id="KW-0010">Activator</keyword>
<dbReference type="InterPro" id="IPR025662">
    <property type="entry name" value="Sigma_54_int_dom_ATP-bd_1"/>
</dbReference>
<evidence type="ECO:0000256" key="5">
    <source>
        <dbReference type="ARBA" id="ARBA00023159"/>
    </source>
</evidence>
<keyword evidence="3" id="KW-0805">Transcription regulation</keyword>
<evidence type="ECO:0000313" key="11">
    <source>
        <dbReference type="Proteomes" id="UP000186917"/>
    </source>
</evidence>
<dbReference type="SMART" id="SM00382">
    <property type="entry name" value="AAA"/>
    <property type="match status" value="1"/>
</dbReference>
<dbReference type="SUPFAM" id="SSF52540">
    <property type="entry name" value="P-loop containing nucleoside triphosphate hydrolases"/>
    <property type="match status" value="1"/>
</dbReference>
<evidence type="ECO:0000256" key="3">
    <source>
        <dbReference type="ARBA" id="ARBA00023015"/>
    </source>
</evidence>
<evidence type="ECO:0000256" key="2">
    <source>
        <dbReference type="ARBA" id="ARBA00022840"/>
    </source>
</evidence>
<keyword evidence="11" id="KW-1185">Reference proteome</keyword>
<dbReference type="Proteomes" id="UP000186917">
    <property type="component" value="Unassembled WGS sequence"/>
</dbReference>
<dbReference type="PROSITE" id="PS00688">
    <property type="entry name" value="SIGMA54_INTERACT_3"/>
    <property type="match status" value="1"/>
</dbReference>
<feature type="domain" description="Sigma-54 factor interaction" evidence="8">
    <location>
        <begin position="306"/>
        <end position="535"/>
    </location>
</feature>
<dbReference type="Pfam" id="PF00072">
    <property type="entry name" value="Response_reg"/>
    <property type="match status" value="1"/>
</dbReference>
<evidence type="ECO:0000256" key="7">
    <source>
        <dbReference type="PROSITE-ProRule" id="PRU00169"/>
    </source>
</evidence>
<keyword evidence="2" id="KW-0067">ATP-binding</keyword>
<keyword evidence="4" id="KW-0238">DNA-binding</keyword>
<evidence type="ECO:0000259" key="8">
    <source>
        <dbReference type="PROSITE" id="PS50045"/>
    </source>
</evidence>
<dbReference type="PANTHER" id="PTHR32071">
    <property type="entry name" value="TRANSCRIPTIONAL REGULATORY PROTEIN"/>
    <property type="match status" value="1"/>
</dbReference>
<dbReference type="SUPFAM" id="SSF52172">
    <property type="entry name" value="CheY-like"/>
    <property type="match status" value="1"/>
</dbReference>
<dbReference type="InterPro" id="IPR011006">
    <property type="entry name" value="CheY-like_superfamily"/>
</dbReference>
<evidence type="ECO:0000256" key="6">
    <source>
        <dbReference type="ARBA" id="ARBA00023163"/>
    </source>
</evidence>
<proteinExistence type="predicted"/>
<evidence type="ECO:0000256" key="1">
    <source>
        <dbReference type="ARBA" id="ARBA00022741"/>
    </source>
</evidence>
<dbReference type="PANTHER" id="PTHR32071:SF117">
    <property type="entry name" value="PTS-DEPENDENT DIHYDROXYACETONE KINASE OPERON REGULATORY PROTEIN-RELATED"/>
    <property type="match status" value="1"/>
</dbReference>
<dbReference type="InterPro" id="IPR027417">
    <property type="entry name" value="P-loop_NTPase"/>
</dbReference>
<dbReference type="GO" id="GO:0000160">
    <property type="term" value="P:phosphorelay signal transduction system"/>
    <property type="evidence" value="ECO:0007669"/>
    <property type="project" value="InterPro"/>
</dbReference>
<dbReference type="InterPro" id="IPR003593">
    <property type="entry name" value="AAA+_ATPase"/>
</dbReference>
<sequence length="620" mass="69520">MITGTILIVEDEFIVATDLTRKLTKAGYEVCAVATSVAEATELIQLHQPAWAILDIFLMDGSLGTQLAEQLVAKNIGFLYLSASQDIHIIEKARLTNPYGFLVKPFKEQDLLMMLEIAIQKHQHQLQLAAQREMFWQQNLQLLNGEQTPVCEKIKQVPGFFQSAIPFDYMHISTTTPNSTHSHRYGFLRKDFNHYQVLEQADILTIIDEQAPLHWQEQFMHYYNFCSHTTWNTVLENKEKVLLSFYSRSHNAYTGEHLSFLQNHALPLQTFLQLLLKPLPPAASPGPGAVMPDTSHKDEKPSFTGIIGKSPALLRVLDHIATVAPSPTSVLITGESGTGKERVAKAIHQLSDRRHKPLVVINCAALPADLIEPELFGHEKGAFTGAHDKRAGKFELAHGGTLFLDEVGELSLAAQMKLLRVLQEREVERIGANKTFKVDVRVIAATNRKLEEAVAAGRFRLDLYFRLNVYQIILPPLRERQEDIPLLAAHFTKMYSTSLKKPPVSISSEAMQTLMHYPWPGNVRELAHTIERSVLLTRGYMMREIILPQKPLATDFSFSVINAKATSNAANEADYLVSILKLCKGKIRGEGGAASYLGIPATTLQSRMKKLGIKKVFDFE</sequence>
<protein>
    <submittedName>
        <fullName evidence="10">Response regulator receiver domain-containing protein</fullName>
    </submittedName>
</protein>
<feature type="modified residue" description="4-aspartylphosphate" evidence="7">
    <location>
        <position position="55"/>
    </location>
</feature>
<evidence type="ECO:0000256" key="4">
    <source>
        <dbReference type="ARBA" id="ARBA00023125"/>
    </source>
</evidence>
<dbReference type="GO" id="GO:0003677">
    <property type="term" value="F:DNA binding"/>
    <property type="evidence" value="ECO:0007669"/>
    <property type="project" value="UniProtKB-KW"/>
</dbReference>
<keyword evidence="7" id="KW-0597">Phosphoprotein</keyword>
<dbReference type="InterPro" id="IPR002078">
    <property type="entry name" value="Sigma_54_int"/>
</dbReference>
<feature type="domain" description="Response regulatory" evidence="9">
    <location>
        <begin position="5"/>
        <end position="119"/>
    </location>
</feature>
<dbReference type="CDD" id="cd00009">
    <property type="entry name" value="AAA"/>
    <property type="match status" value="1"/>
</dbReference>
<dbReference type="OrthoDB" id="9767722at2"/>
<evidence type="ECO:0000259" key="9">
    <source>
        <dbReference type="PROSITE" id="PS50110"/>
    </source>
</evidence>
<dbReference type="PROSITE" id="PS50045">
    <property type="entry name" value="SIGMA54_INTERACT_4"/>
    <property type="match status" value="1"/>
</dbReference>
<dbReference type="InterPro" id="IPR001789">
    <property type="entry name" value="Sig_transdc_resp-reg_receiver"/>
</dbReference>
<dbReference type="Gene3D" id="1.10.8.60">
    <property type="match status" value="1"/>
</dbReference>
<dbReference type="Pfam" id="PF00158">
    <property type="entry name" value="Sigma54_activat"/>
    <property type="match status" value="1"/>
</dbReference>
<dbReference type="Gene3D" id="3.40.50.2300">
    <property type="match status" value="1"/>
</dbReference>